<evidence type="ECO:0000256" key="1">
    <source>
        <dbReference type="SAM" id="Phobius"/>
    </source>
</evidence>
<keyword evidence="1" id="KW-0812">Transmembrane</keyword>
<gene>
    <name evidence="3" type="ORF">G113_08630</name>
</gene>
<protein>
    <recommendedName>
        <fullName evidence="2">DUF3955 domain-containing protein</fullName>
    </recommendedName>
</protein>
<dbReference type="AlphaFoldDB" id="R1HAP2"/>
<evidence type="ECO:0000313" key="3">
    <source>
        <dbReference type="EMBL" id="EOD55484.1"/>
    </source>
</evidence>
<sequence length="88" mass="9996">MMMKLAALFTALGVISLITFHLLGSFVDSQGYLHEPFGLLPIGYLFIFMGILLALFGALRAFCRQRRMKRISPHLKQHANHAEPRLKL</sequence>
<dbReference type="PATRIC" id="fig|1268236.3.peg.1704"/>
<dbReference type="Pfam" id="PF13127">
    <property type="entry name" value="DUF3955"/>
    <property type="match status" value="1"/>
</dbReference>
<comment type="caution">
    <text evidence="3">The sequence shown here is derived from an EMBL/GenBank/DDBJ whole genome shotgun (WGS) entry which is preliminary data.</text>
</comment>
<accession>R1HAP2</accession>
<keyword evidence="4" id="KW-1185">Reference proteome</keyword>
<keyword evidence="1" id="KW-0472">Membrane</keyword>
<proteinExistence type="predicted"/>
<evidence type="ECO:0000259" key="2">
    <source>
        <dbReference type="Pfam" id="PF13127"/>
    </source>
</evidence>
<dbReference type="RefSeq" id="WP_005898815.1">
    <property type="nucleotide sequence ID" value="NZ_AQGQ01000043.1"/>
</dbReference>
<dbReference type="Proteomes" id="UP000013526">
    <property type="component" value="Unassembled WGS sequence"/>
</dbReference>
<dbReference type="InterPro" id="IPR025016">
    <property type="entry name" value="DUF3955"/>
</dbReference>
<evidence type="ECO:0000313" key="4">
    <source>
        <dbReference type="Proteomes" id="UP000013526"/>
    </source>
</evidence>
<dbReference type="EMBL" id="AQGQ01000043">
    <property type="protein sequence ID" value="EOD55484.1"/>
    <property type="molecule type" value="Genomic_DNA"/>
</dbReference>
<dbReference type="OrthoDB" id="5594040at2"/>
<name>R1HAP2_9GAMM</name>
<reference evidence="3 4" key="1">
    <citation type="journal article" date="2013" name="Genome Announc.">
        <title>Draft Genome Sequence of Aeromonas molluscorum Strain 848TT, Isolated from Bivalve Molluscs.</title>
        <authorList>
            <person name="Spataro N."/>
            <person name="Farfan M."/>
            <person name="Albarral V."/>
            <person name="Sanglas A."/>
            <person name="Loren J.G."/>
            <person name="Fuste M.C."/>
            <person name="Bosch E."/>
        </authorList>
    </citation>
    <scope>NUCLEOTIDE SEQUENCE [LARGE SCALE GENOMIC DNA]</scope>
    <source>
        <strain evidence="3 4">848</strain>
    </source>
</reference>
<feature type="transmembrane region" description="Helical" evidence="1">
    <location>
        <begin position="39"/>
        <end position="62"/>
    </location>
</feature>
<feature type="domain" description="DUF3955" evidence="2">
    <location>
        <begin position="4"/>
        <end position="58"/>
    </location>
</feature>
<keyword evidence="1" id="KW-1133">Transmembrane helix</keyword>
<organism evidence="3 4">
    <name type="scientific">Aeromonas molluscorum 848</name>
    <dbReference type="NCBI Taxonomy" id="1268236"/>
    <lineage>
        <taxon>Bacteria</taxon>
        <taxon>Pseudomonadati</taxon>
        <taxon>Pseudomonadota</taxon>
        <taxon>Gammaproteobacteria</taxon>
        <taxon>Aeromonadales</taxon>
        <taxon>Aeromonadaceae</taxon>
        <taxon>Aeromonas</taxon>
    </lineage>
</organism>